<organism evidence="2 3">
    <name type="scientific">Amycolatopsis oliviviridis</name>
    <dbReference type="NCBI Taxonomy" id="1471590"/>
    <lineage>
        <taxon>Bacteria</taxon>
        <taxon>Bacillati</taxon>
        <taxon>Actinomycetota</taxon>
        <taxon>Actinomycetes</taxon>
        <taxon>Pseudonocardiales</taxon>
        <taxon>Pseudonocardiaceae</taxon>
        <taxon>Amycolatopsis</taxon>
    </lineage>
</organism>
<gene>
    <name evidence="2" type="ORF">GCM10017790_36870</name>
</gene>
<dbReference type="SUPFAM" id="SSF46785">
    <property type="entry name" value="Winged helix' DNA-binding domain"/>
    <property type="match status" value="1"/>
</dbReference>
<comment type="caution">
    <text evidence="2">The sequence shown here is derived from an EMBL/GenBank/DDBJ whole genome shotgun (WGS) entry which is preliminary data.</text>
</comment>
<evidence type="ECO:0000313" key="3">
    <source>
        <dbReference type="Proteomes" id="UP000635387"/>
    </source>
</evidence>
<proteinExistence type="predicted"/>
<dbReference type="EMBL" id="BNAY01000004">
    <property type="protein sequence ID" value="GHH18893.1"/>
    <property type="molecule type" value="Genomic_DNA"/>
</dbReference>
<dbReference type="Proteomes" id="UP000635387">
    <property type="component" value="Unassembled WGS sequence"/>
</dbReference>
<keyword evidence="3" id="KW-1185">Reference proteome</keyword>
<sequence length="80" mass="9195">MCSERQGLVVRVADPDDQRARLIELTPEGKALPDRYLRTILGWFGDAMADWSAEDRKTFGSLLDRFVDDLTSRLTHLEEE</sequence>
<evidence type="ECO:0000259" key="1">
    <source>
        <dbReference type="PROSITE" id="PS50995"/>
    </source>
</evidence>
<dbReference type="PROSITE" id="PS50995">
    <property type="entry name" value="HTH_MARR_2"/>
    <property type="match status" value="1"/>
</dbReference>
<feature type="domain" description="HTH marR-type" evidence="1">
    <location>
        <begin position="1"/>
        <end position="68"/>
    </location>
</feature>
<protein>
    <recommendedName>
        <fullName evidence="1">HTH marR-type domain-containing protein</fullName>
    </recommendedName>
</protein>
<reference evidence="3" key="1">
    <citation type="journal article" date="2019" name="Int. J. Syst. Evol. Microbiol.">
        <title>The Global Catalogue of Microorganisms (GCM) 10K type strain sequencing project: providing services to taxonomists for standard genome sequencing and annotation.</title>
        <authorList>
            <consortium name="The Broad Institute Genomics Platform"/>
            <consortium name="The Broad Institute Genome Sequencing Center for Infectious Disease"/>
            <person name="Wu L."/>
            <person name="Ma J."/>
        </authorList>
    </citation>
    <scope>NUCLEOTIDE SEQUENCE [LARGE SCALE GENOMIC DNA]</scope>
    <source>
        <strain evidence="3">CGMCC 4.7683</strain>
    </source>
</reference>
<dbReference type="RefSeq" id="WP_229907831.1">
    <property type="nucleotide sequence ID" value="NZ_BNAY01000004.1"/>
</dbReference>
<dbReference type="InterPro" id="IPR000835">
    <property type="entry name" value="HTH_MarR-typ"/>
</dbReference>
<dbReference type="InterPro" id="IPR036390">
    <property type="entry name" value="WH_DNA-bd_sf"/>
</dbReference>
<evidence type="ECO:0000313" key="2">
    <source>
        <dbReference type="EMBL" id="GHH18893.1"/>
    </source>
</evidence>
<dbReference type="InterPro" id="IPR036388">
    <property type="entry name" value="WH-like_DNA-bd_sf"/>
</dbReference>
<name>A0ABQ3LMZ7_9PSEU</name>
<accession>A0ABQ3LMZ7</accession>
<dbReference type="Gene3D" id="1.10.10.10">
    <property type="entry name" value="Winged helix-like DNA-binding domain superfamily/Winged helix DNA-binding domain"/>
    <property type="match status" value="1"/>
</dbReference>